<evidence type="ECO:0000256" key="7">
    <source>
        <dbReference type="ARBA" id="ARBA00023163"/>
    </source>
</evidence>
<comment type="subcellular location">
    <subcellularLocation>
        <location evidence="1">Nucleus</location>
    </subcellularLocation>
</comment>
<dbReference type="Pfam" id="PF10376">
    <property type="entry name" value="Mei5"/>
    <property type="match status" value="1"/>
</dbReference>
<evidence type="ECO:0000313" key="12">
    <source>
        <dbReference type="Proteomes" id="UP000030746"/>
    </source>
</evidence>
<keyword evidence="12" id="KW-1185">Reference proteome</keyword>
<sequence length="93" mass="11120">MINLNEIKLKLSSSVSDKEEKLRKLKMVQMYRKKNDLSKLEVLIQKWRNVSQEAIRDLRQMLPEPKPSLHDLIQHLQIDIKLLKYNSESDDFD</sequence>
<dbReference type="HOGENOM" id="CLU_2402138_0_0_1"/>
<gene>
    <name evidence="11" type="ORF">LOTGIDRAFT_115232</name>
</gene>
<dbReference type="InterPro" id="IPR018468">
    <property type="entry name" value="SFR1/Mei5"/>
</dbReference>
<dbReference type="Gene3D" id="6.10.140.1020">
    <property type="match status" value="1"/>
</dbReference>
<keyword evidence="8" id="KW-0234">DNA repair</keyword>
<dbReference type="OrthoDB" id="10051617at2759"/>
<dbReference type="AlphaFoldDB" id="V4AIL9"/>
<dbReference type="OMA" id="DFINSCR"/>
<keyword evidence="5" id="KW-0805">Transcription regulation</keyword>
<protein>
    <recommendedName>
        <fullName evidence="3">Swi5-dependent recombination DNA repair protein 1 homolog</fullName>
    </recommendedName>
    <alternativeName>
        <fullName evidence="10">Meiosis protein 5 homolog</fullName>
    </alternativeName>
</protein>
<accession>V4AIL9</accession>
<keyword evidence="7" id="KW-0804">Transcription</keyword>
<evidence type="ECO:0000256" key="9">
    <source>
        <dbReference type="ARBA" id="ARBA00023242"/>
    </source>
</evidence>
<dbReference type="GeneID" id="20231192"/>
<evidence type="ECO:0000256" key="1">
    <source>
        <dbReference type="ARBA" id="ARBA00004123"/>
    </source>
</evidence>
<dbReference type="GO" id="GO:0032798">
    <property type="term" value="C:Swi5-Sfr1 complex"/>
    <property type="evidence" value="ECO:0007669"/>
    <property type="project" value="InterPro"/>
</dbReference>
<dbReference type="Proteomes" id="UP000030746">
    <property type="component" value="Unassembled WGS sequence"/>
</dbReference>
<dbReference type="InterPro" id="IPR042429">
    <property type="entry name" value="SFR1"/>
</dbReference>
<dbReference type="CTD" id="20231192"/>
<dbReference type="PANTHER" id="PTHR28643">
    <property type="entry name" value="SWI5-DEPENDENT RECOMBINATION DNA REPAIR PROTEIN 1 HOMOLOG"/>
    <property type="match status" value="1"/>
</dbReference>
<evidence type="ECO:0000256" key="8">
    <source>
        <dbReference type="ARBA" id="ARBA00023204"/>
    </source>
</evidence>
<dbReference type="RefSeq" id="XP_009052328.1">
    <property type="nucleotide sequence ID" value="XM_009054080.1"/>
</dbReference>
<evidence type="ECO:0000256" key="4">
    <source>
        <dbReference type="ARBA" id="ARBA00022763"/>
    </source>
</evidence>
<dbReference type="GO" id="GO:0003713">
    <property type="term" value="F:transcription coactivator activity"/>
    <property type="evidence" value="ECO:0007669"/>
    <property type="project" value="InterPro"/>
</dbReference>
<comment type="similarity">
    <text evidence="2">Belongs to the SFR1/MEI5 family.</text>
</comment>
<dbReference type="GO" id="GO:0000724">
    <property type="term" value="P:double-strand break repair via homologous recombination"/>
    <property type="evidence" value="ECO:0007669"/>
    <property type="project" value="InterPro"/>
</dbReference>
<keyword evidence="9" id="KW-0539">Nucleus</keyword>
<dbReference type="EMBL" id="KB201362">
    <property type="protein sequence ID" value="ESO96827.1"/>
    <property type="molecule type" value="Genomic_DNA"/>
</dbReference>
<dbReference type="KEGG" id="lgi:LOTGIDRAFT_115232"/>
<evidence type="ECO:0000256" key="3">
    <source>
        <dbReference type="ARBA" id="ARBA00014688"/>
    </source>
</evidence>
<proteinExistence type="inferred from homology"/>
<evidence type="ECO:0000256" key="10">
    <source>
        <dbReference type="ARBA" id="ARBA00033234"/>
    </source>
</evidence>
<keyword evidence="4" id="KW-0227">DNA damage</keyword>
<evidence type="ECO:0000313" key="11">
    <source>
        <dbReference type="EMBL" id="ESO96827.1"/>
    </source>
</evidence>
<evidence type="ECO:0000256" key="6">
    <source>
        <dbReference type="ARBA" id="ARBA00023054"/>
    </source>
</evidence>
<dbReference type="PANTHER" id="PTHR28643:SF1">
    <property type="entry name" value="SWI5-DEPENDENT RECOMBINATION DNA REPAIR PROTEIN 1 HOMOLOG"/>
    <property type="match status" value="1"/>
</dbReference>
<evidence type="ECO:0000256" key="5">
    <source>
        <dbReference type="ARBA" id="ARBA00023015"/>
    </source>
</evidence>
<evidence type="ECO:0000256" key="2">
    <source>
        <dbReference type="ARBA" id="ARBA00008729"/>
    </source>
</evidence>
<keyword evidence="6" id="KW-0175">Coiled coil</keyword>
<reference evidence="11 12" key="1">
    <citation type="journal article" date="2013" name="Nature">
        <title>Insights into bilaterian evolution from three spiralian genomes.</title>
        <authorList>
            <person name="Simakov O."/>
            <person name="Marletaz F."/>
            <person name="Cho S.J."/>
            <person name="Edsinger-Gonzales E."/>
            <person name="Havlak P."/>
            <person name="Hellsten U."/>
            <person name="Kuo D.H."/>
            <person name="Larsson T."/>
            <person name="Lv J."/>
            <person name="Arendt D."/>
            <person name="Savage R."/>
            <person name="Osoegawa K."/>
            <person name="de Jong P."/>
            <person name="Grimwood J."/>
            <person name="Chapman J.A."/>
            <person name="Shapiro H."/>
            <person name="Aerts A."/>
            <person name="Otillar R.P."/>
            <person name="Terry A.Y."/>
            <person name="Boore J.L."/>
            <person name="Grigoriev I.V."/>
            <person name="Lindberg D.R."/>
            <person name="Seaver E.C."/>
            <person name="Weisblat D.A."/>
            <person name="Putnam N.H."/>
            <person name="Rokhsar D.S."/>
        </authorList>
    </citation>
    <scope>NUCLEOTIDE SEQUENCE [LARGE SCALE GENOMIC DNA]</scope>
</reference>
<name>V4AIL9_LOTGI</name>
<organism evidence="11 12">
    <name type="scientific">Lottia gigantea</name>
    <name type="common">Giant owl limpet</name>
    <dbReference type="NCBI Taxonomy" id="225164"/>
    <lineage>
        <taxon>Eukaryota</taxon>
        <taxon>Metazoa</taxon>
        <taxon>Spiralia</taxon>
        <taxon>Lophotrochozoa</taxon>
        <taxon>Mollusca</taxon>
        <taxon>Gastropoda</taxon>
        <taxon>Patellogastropoda</taxon>
        <taxon>Lottioidea</taxon>
        <taxon>Lottiidae</taxon>
        <taxon>Lottia</taxon>
    </lineage>
</organism>